<dbReference type="PANTHER" id="PTHR30224:SF4">
    <property type="entry name" value="ELECTRON TRANSPORT PROTEIN YCCM-RELATED"/>
    <property type="match status" value="1"/>
</dbReference>
<evidence type="ECO:0000256" key="1">
    <source>
        <dbReference type="ARBA" id="ARBA00004236"/>
    </source>
</evidence>
<proteinExistence type="predicted"/>
<keyword evidence="2" id="KW-1003">Cell membrane</keyword>
<dbReference type="AlphaFoldDB" id="A0AB74ENI7"/>
<keyword evidence="3" id="KW-0472">Membrane</keyword>
<dbReference type="GO" id="GO:0005886">
    <property type="term" value="C:plasma membrane"/>
    <property type="evidence" value="ECO:0007669"/>
    <property type="project" value="UniProtKB-SubCell"/>
</dbReference>
<accession>A0AB74ENI7</accession>
<evidence type="ECO:0000256" key="4">
    <source>
        <dbReference type="SAM" id="MobiDB-lite"/>
    </source>
</evidence>
<dbReference type="PANTHER" id="PTHR30224">
    <property type="entry name" value="ELECTRON TRANSPORT PROTEIN"/>
    <property type="match status" value="1"/>
</dbReference>
<organism evidence="6 7">
    <name type="scientific">Neisseria gonorrhoeae</name>
    <dbReference type="NCBI Taxonomy" id="485"/>
    <lineage>
        <taxon>Bacteria</taxon>
        <taxon>Pseudomonadati</taxon>
        <taxon>Pseudomonadota</taxon>
        <taxon>Betaproteobacteria</taxon>
        <taxon>Neisseriales</taxon>
        <taxon>Neisseriaceae</taxon>
        <taxon>Neisseria</taxon>
    </lineage>
</organism>
<feature type="domain" description="FMN-binding" evidence="5">
    <location>
        <begin position="89"/>
        <end position="177"/>
    </location>
</feature>
<feature type="region of interest" description="Disordered" evidence="4">
    <location>
        <begin position="193"/>
        <end position="214"/>
    </location>
</feature>
<sequence length="379" mass="41715">MSCFSIRRMSAFRARITAFFTAFVFLTAALPAYAERLPDFLAKIQPSEIFPGADRYGKPEGKPMVARVYKGDEQLGLVYITTDAVNTRGYSSKPIDTLMALANDGTIAGAKLVDHHEPIMLIGIPQSRVDKFIDKYIGLNFIKNPPTPSVAPGDIISGATVTLMVVNDSIQRSYKVIANQYRLGSDKALQTASASDVREAAPASETRPRRMANPDKQDILSWDELLKQKAVGHLHITLDQINKLFEKGGKAGVADHAEQGDPDDTFIDLYVALVSQPSIGKSLLGKDGWAHLQKRLKPGQQAVLVAGEGRYSWKGSGYVRGGIFDRIEMIQGENSFRFTDAQHERVVELSAADAPRFKEVSWFTIPEGVAFDGAEPWRL</sequence>
<gene>
    <name evidence="6" type="ORF">ESCNG_180040</name>
</gene>
<evidence type="ECO:0000256" key="3">
    <source>
        <dbReference type="ARBA" id="ARBA00023136"/>
    </source>
</evidence>
<name>A0AB74ENI7_NEIGO</name>
<comment type="subcellular location">
    <subcellularLocation>
        <location evidence="1">Cell membrane</location>
    </subcellularLocation>
</comment>
<reference evidence="6 7" key="1">
    <citation type="submission" date="2016-09" db="EMBL/GenBank/DDBJ databases">
        <authorList>
            <person name="Kumanski S."/>
            <person name="Beatrice B."/>
        </authorList>
    </citation>
    <scope>NUCLEOTIDE SEQUENCE [LARGE SCALE GENOMIC DNA]</scope>
    <source>
        <strain evidence="6">Mankind</strain>
    </source>
</reference>
<evidence type="ECO:0000313" key="6">
    <source>
        <dbReference type="EMBL" id="SCW10311.1"/>
    </source>
</evidence>
<dbReference type="GO" id="GO:0010181">
    <property type="term" value="F:FMN binding"/>
    <property type="evidence" value="ECO:0007669"/>
    <property type="project" value="InterPro"/>
</dbReference>
<dbReference type="Proteomes" id="UP000182484">
    <property type="component" value="Unassembled WGS sequence"/>
</dbReference>
<dbReference type="EMBL" id="FMTB01000010">
    <property type="protein sequence ID" value="SCW10311.1"/>
    <property type="molecule type" value="Genomic_DNA"/>
</dbReference>
<protein>
    <submittedName>
        <fullName evidence="6">FMN-binding protein</fullName>
    </submittedName>
</protein>
<evidence type="ECO:0000256" key="2">
    <source>
        <dbReference type="ARBA" id="ARBA00022475"/>
    </source>
</evidence>
<dbReference type="SMART" id="SM00900">
    <property type="entry name" value="FMN_bind"/>
    <property type="match status" value="1"/>
</dbReference>
<dbReference type="Pfam" id="PF04205">
    <property type="entry name" value="FMN_bind"/>
    <property type="match status" value="1"/>
</dbReference>
<dbReference type="InterPro" id="IPR007329">
    <property type="entry name" value="FMN-bd"/>
</dbReference>
<comment type="caution">
    <text evidence="6">The sequence shown here is derived from an EMBL/GenBank/DDBJ whole genome shotgun (WGS) entry which is preliminary data.</text>
</comment>
<dbReference type="InterPro" id="IPR052378">
    <property type="entry name" value="NosR_regulator"/>
</dbReference>
<evidence type="ECO:0000313" key="7">
    <source>
        <dbReference type="Proteomes" id="UP000182484"/>
    </source>
</evidence>
<evidence type="ECO:0000259" key="5">
    <source>
        <dbReference type="SMART" id="SM00900"/>
    </source>
</evidence>